<dbReference type="OrthoDB" id="9805418at2"/>
<dbReference type="InterPro" id="IPR036388">
    <property type="entry name" value="WH-like_DNA-bd_sf"/>
</dbReference>
<dbReference type="Pfam" id="PF21212">
    <property type="entry name" value="Dimerisation2-like_dom"/>
    <property type="match status" value="1"/>
</dbReference>
<dbReference type="EMBL" id="AP018042">
    <property type="protein sequence ID" value="BAX82438.1"/>
    <property type="molecule type" value="Genomic_DNA"/>
</dbReference>
<evidence type="ECO:0000259" key="4">
    <source>
        <dbReference type="Pfam" id="PF00891"/>
    </source>
</evidence>
<evidence type="ECO:0000256" key="2">
    <source>
        <dbReference type="ARBA" id="ARBA00022679"/>
    </source>
</evidence>
<dbReference type="CDD" id="cd02440">
    <property type="entry name" value="AdoMet_MTases"/>
    <property type="match status" value="1"/>
</dbReference>
<dbReference type="InterPro" id="IPR016461">
    <property type="entry name" value="COMT-like"/>
</dbReference>
<dbReference type="SUPFAM" id="SSF53335">
    <property type="entry name" value="S-adenosyl-L-methionine-dependent methyltransferases"/>
    <property type="match status" value="1"/>
</dbReference>
<feature type="domain" description="BVU-1015-like N-terminal dimerisation-like" evidence="5">
    <location>
        <begin position="17"/>
        <end position="86"/>
    </location>
</feature>
<evidence type="ECO:0000313" key="6">
    <source>
        <dbReference type="EMBL" id="BAX82438.1"/>
    </source>
</evidence>
<keyword evidence="1 6" id="KW-0489">Methyltransferase</keyword>
<reference evidence="6 7" key="1">
    <citation type="journal article" date="2018" name="Mar. Genomics">
        <title>Complete genome sequence of Marinifilaceae bacterium strain SPP2, isolated from the Antarctic marine sediment.</title>
        <authorList>
            <person name="Watanabe M."/>
            <person name="Kojima H."/>
            <person name="Fukui M."/>
        </authorList>
    </citation>
    <scope>NUCLEOTIDE SEQUENCE [LARGE SCALE GENOMIC DNA]</scope>
    <source>
        <strain evidence="6 7">SPP2</strain>
    </source>
</reference>
<dbReference type="PIRSF" id="PIRSF005739">
    <property type="entry name" value="O-mtase"/>
    <property type="match status" value="1"/>
</dbReference>
<dbReference type="InterPro" id="IPR029063">
    <property type="entry name" value="SAM-dependent_MTases_sf"/>
</dbReference>
<proteinExistence type="predicted"/>
<dbReference type="RefSeq" id="WP_096432750.1">
    <property type="nucleotide sequence ID" value="NZ_AP018042.1"/>
</dbReference>
<dbReference type="Gene3D" id="1.10.10.10">
    <property type="entry name" value="Winged helix-like DNA-binding domain superfamily/Winged helix DNA-binding domain"/>
    <property type="match status" value="1"/>
</dbReference>
<feature type="domain" description="O-methyltransferase C-terminal" evidence="4">
    <location>
        <begin position="179"/>
        <end position="317"/>
    </location>
</feature>
<dbReference type="GO" id="GO:0008171">
    <property type="term" value="F:O-methyltransferase activity"/>
    <property type="evidence" value="ECO:0007669"/>
    <property type="project" value="InterPro"/>
</dbReference>
<dbReference type="Pfam" id="PF00891">
    <property type="entry name" value="Methyltransf_2"/>
    <property type="match status" value="1"/>
</dbReference>
<dbReference type="PANTHER" id="PTHR43712">
    <property type="entry name" value="PUTATIVE (AFU_ORTHOLOGUE AFUA_4G14580)-RELATED"/>
    <property type="match status" value="1"/>
</dbReference>
<name>A0A1Y1CPS3_9BACT</name>
<sequence length="355" mass="40315">MNFGNDNKTALQAKFDAQKIAFGPIMFQAARSLQKMGILEIIKKQRNKGILISEIAKQLDIAVYGVKVLLEAGLSMEIVRVEENRYFLTKTGFFLLSDPLTQVNMNFVHDVNYEGFFDLDKSIENGKPEGLKVFGEWATVYEGLSQLPDQVQKSWFEFDHYYSDTAFPEVLPIVFANKPKKLLDVGGNTGKWSIQCGKYDEDVQVTILDLPGQLEKAYVNIESNNLSDRVRGIPLNLLDHSVPFPKGFDIVWMSQFLDCFSQKDILELLQRAKNAIVEDGSVYILETYWDKQKYEASTYSLHATSLYFTCLANGCSQMYHSEDMLAIIDNAGLYVDEEIHDIGVSHSLYKCKIKA</sequence>
<keyword evidence="3" id="KW-0949">S-adenosyl-L-methionine</keyword>
<gene>
    <name evidence="6" type="ORF">ALGA_4147</name>
</gene>
<accession>A0A1Y1CPS3</accession>
<protein>
    <submittedName>
        <fullName evidence="6">Methyltransferase</fullName>
    </submittedName>
</protein>
<keyword evidence="2 6" id="KW-0808">Transferase</keyword>
<dbReference type="InterPro" id="IPR049480">
    <property type="entry name" value="BVU_1015-like_N"/>
</dbReference>
<dbReference type="PANTHER" id="PTHR43712:SF2">
    <property type="entry name" value="O-METHYLTRANSFERASE CICE"/>
    <property type="match status" value="1"/>
</dbReference>
<dbReference type="PROSITE" id="PS51683">
    <property type="entry name" value="SAM_OMT_II"/>
    <property type="match status" value="1"/>
</dbReference>
<evidence type="ECO:0000313" key="7">
    <source>
        <dbReference type="Proteomes" id="UP000218267"/>
    </source>
</evidence>
<dbReference type="InterPro" id="IPR036390">
    <property type="entry name" value="WH_DNA-bd_sf"/>
</dbReference>
<dbReference type="SUPFAM" id="SSF46785">
    <property type="entry name" value="Winged helix' DNA-binding domain"/>
    <property type="match status" value="1"/>
</dbReference>
<dbReference type="InterPro" id="IPR001077">
    <property type="entry name" value="COMT_C"/>
</dbReference>
<evidence type="ECO:0000259" key="5">
    <source>
        <dbReference type="Pfam" id="PF21212"/>
    </source>
</evidence>
<evidence type="ECO:0000256" key="1">
    <source>
        <dbReference type="ARBA" id="ARBA00022603"/>
    </source>
</evidence>
<dbReference type="Gene3D" id="3.40.50.150">
    <property type="entry name" value="Vaccinia Virus protein VP39"/>
    <property type="match status" value="1"/>
</dbReference>
<organism evidence="6 7">
    <name type="scientific">Labilibaculum antarcticum</name>
    <dbReference type="NCBI Taxonomy" id="1717717"/>
    <lineage>
        <taxon>Bacteria</taxon>
        <taxon>Pseudomonadati</taxon>
        <taxon>Bacteroidota</taxon>
        <taxon>Bacteroidia</taxon>
        <taxon>Marinilabiliales</taxon>
        <taxon>Marinifilaceae</taxon>
        <taxon>Labilibaculum</taxon>
    </lineage>
</organism>
<dbReference type="GO" id="GO:0032259">
    <property type="term" value="P:methylation"/>
    <property type="evidence" value="ECO:0007669"/>
    <property type="project" value="UniProtKB-KW"/>
</dbReference>
<evidence type="ECO:0000256" key="3">
    <source>
        <dbReference type="ARBA" id="ARBA00022691"/>
    </source>
</evidence>
<dbReference type="KEGG" id="mbas:ALGA_4147"/>
<dbReference type="Gene3D" id="1.20.58.1390">
    <property type="match status" value="1"/>
</dbReference>
<reference evidence="7" key="2">
    <citation type="journal article" date="2020" name="Antonie Van Leeuwenhoek">
        <title>Labilibaculum antarcticum sp. nov., a novel facultative anaerobic, psychrotorelant bacterium isolated from marine sediment of Antarctica.</title>
        <authorList>
            <person name="Watanabe M."/>
            <person name="Kojima H."/>
            <person name="Fukui M."/>
        </authorList>
    </citation>
    <scope>NUCLEOTIDE SEQUENCE [LARGE SCALE GENOMIC DNA]</scope>
    <source>
        <strain evidence="7">SPP2</strain>
    </source>
</reference>
<keyword evidence="7" id="KW-1185">Reference proteome</keyword>
<dbReference type="AlphaFoldDB" id="A0A1Y1CPS3"/>
<dbReference type="Proteomes" id="UP000218267">
    <property type="component" value="Chromosome"/>
</dbReference>